<accession>A0A0P1E7A3</accession>
<dbReference type="Pfam" id="PF13671">
    <property type="entry name" value="AAA_33"/>
    <property type="match status" value="1"/>
</dbReference>
<name>A0A0P1E7A3_9RHOB</name>
<keyword evidence="1" id="KW-0808">Transferase</keyword>
<evidence type="ECO:0000313" key="2">
    <source>
        <dbReference type="Proteomes" id="UP000050786"/>
    </source>
</evidence>
<dbReference type="SUPFAM" id="SSF52540">
    <property type="entry name" value="P-loop containing nucleoside triphosphate hydrolases"/>
    <property type="match status" value="1"/>
</dbReference>
<gene>
    <name evidence="1" type="ORF">RUM4293_03717</name>
</gene>
<dbReference type="RefSeq" id="WP_058274757.1">
    <property type="nucleotide sequence ID" value="NZ_CYPS01000057.1"/>
</dbReference>
<protein>
    <submittedName>
        <fullName evidence="1">Putative kinase</fullName>
    </submittedName>
</protein>
<reference evidence="2" key="1">
    <citation type="submission" date="2015-09" db="EMBL/GenBank/DDBJ databases">
        <authorList>
            <person name="Rodrigo-Torres L."/>
            <person name="Arahal D.R."/>
        </authorList>
    </citation>
    <scope>NUCLEOTIDE SEQUENCE [LARGE SCALE GENOMIC DNA]</scope>
    <source>
        <strain evidence="2">CECT 4293</strain>
    </source>
</reference>
<proteinExistence type="predicted"/>
<evidence type="ECO:0000313" key="1">
    <source>
        <dbReference type="EMBL" id="CUH44811.1"/>
    </source>
</evidence>
<keyword evidence="2" id="KW-1185">Reference proteome</keyword>
<keyword evidence="1" id="KW-0418">Kinase</keyword>
<dbReference type="Proteomes" id="UP000050786">
    <property type="component" value="Unassembled WGS sequence"/>
</dbReference>
<dbReference type="Gene3D" id="3.40.50.300">
    <property type="entry name" value="P-loop containing nucleotide triphosphate hydrolases"/>
    <property type="match status" value="1"/>
</dbReference>
<dbReference type="EMBL" id="CYPS01000057">
    <property type="protein sequence ID" value="CUH44811.1"/>
    <property type="molecule type" value="Genomic_DNA"/>
</dbReference>
<dbReference type="AlphaFoldDB" id="A0A0P1E7A3"/>
<organism evidence="1 2">
    <name type="scientific">Ruegeria atlantica</name>
    <dbReference type="NCBI Taxonomy" id="81569"/>
    <lineage>
        <taxon>Bacteria</taxon>
        <taxon>Pseudomonadati</taxon>
        <taxon>Pseudomonadota</taxon>
        <taxon>Alphaproteobacteria</taxon>
        <taxon>Rhodobacterales</taxon>
        <taxon>Roseobacteraceae</taxon>
        <taxon>Ruegeria</taxon>
    </lineage>
</organism>
<dbReference type="InterPro" id="IPR027417">
    <property type="entry name" value="P-loop_NTPase"/>
</dbReference>
<dbReference type="GO" id="GO:0016301">
    <property type="term" value="F:kinase activity"/>
    <property type="evidence" value="ECO:0007669"/>
    <property type="project" value="UniProtKB-KW"/>
</dbReference>
<sequence length="164" mass="17919">MSETNPKLFLFFGKPASVKSTLAKKLGQVDGTVVVAEDEWLAALFGDELVAISDYVRCSKKLCDIMGSHIVSLLKAGTSVVLDYPANTPTACAWIGGIARSAGVIGEFHYFDLPDEVCKARPRERNQSGRHPFQLSEEQFDRLSSHFTAPTDEEGFLVIVQGPN</sequence>